<proteinExistence type="predicted"/>
<dbReference type="AlphaFoldDB" id="A0A644TK64"/>
<dbReference type="PANTHER" id="PTHR33778">
    <property type="entry name" value="PROTEIN MGTC"/>
    <property type="match status" value="1"/>
</dbReference>
<name>A0A644TK64_9ZZZZ</name>
<organism evidence="8">
    <name type="scientific">bioreactor metagenome</name>
    <dbReference type="NCBI Taxonomy" id="1076179"/>
    <lineage>
        <taxon>unclassified sequences</taxon>
        <taxon>metagenomes</taxon>
        <taxon>ecological metagenomes</taxon>
    </lineage>
</organism>
<evidence type="ECO:0000256" key="3">
    <source>
        <dbReference type="ARBA" id="ARBA00022692"/>
    </source>
</evidence>
<dbReference type="InterPro" id="IPR003416">
    <property type="entry name" value="MgtC/SapB/SrpB/YhiD_fam"/>
</dbReference>
<evidence type="ECO:0000256" key="1">
    <source>
        <dbReference type="ARBA" id="ARBA00004651"/>
    </source>
</evidence>
<evidence type="ECO:0000256" key="5">
    <source>
        <dbReference type="ARBA" id="ARBA00023136"/>
    </source>
</evidence>
<evidence type="ECO:0000256" key="4">
    <source>
        <dbReference type="ARBA" id="ARBA00022989"/>
    </source>
</evidence>
<accession>A0A644TK64</accession>
<dbReference type="Pfam" id="PF02308">
    <property type="entry name" value="MgtC"/>
    <property type="match status" value="1"/>
</dbReference>
<feature type="transmembrane region" description="Helical" evidence="6">
    <location>
        <begin position="32"/>
        <end position="52"/>
    </location>
</feature>
<keyword evidence="3 6" id="KW-0812">Transmembrane</keyword>
<dbReference type="PANTHER" id="PTHR33778:SF1">
    <property type="entry name" value="MAGNESIUM TRANSPORTER YHID-RELATED"/>
    <property type="match status" value="1"/>
</dbReference>
<dbReference type="InterPro" id="IPR049177">
    <property type="entry name" value="MgtC_SapB_SrpB_YhiD_N"/>
</dbReference>
<comment type="subcellular location">
    <subcellularLocation>
        <location evidence="1">Cell membrane</location>
        <topology evidence="1">Multi-pass membrane protein</topology>
    </subcellularLocation>
</comment>
<keyword evidence="2" id="KW-1003">Cell membrane</keyword>
<gene>
    <name evidence="8" type="primary">mgtC_1</name>
    <name evidence="8" type="ORF">SDC9_12359</name>
</gene>
<evidence type="ECO:0000259" key="7">
    <source>
        <dbReference type="Pfam" id="PF02308"/>
    </source>
</evidence>
<dbReference type="EMBL" id="VSSQ01000033">
    <property type="protein sequence ID" value="MPL66672.1"/>
    <property type="molecule type" value="Genomic_DNA"/>
</dbReference>
<evidence type="ECO:0000256" key="2">
    <source>
        <dbReference type="ARBA" id="ARBA00022475"/>
    </source>
</evidence>
<feature type="transmembrane region" description="Helical" evidence="6">
    <location>
        <begin position="96"/>
        <end position="123"/>
    </location>
</feature>
<protein>
    <submittedName>
        <fullName evidence="8">Protein MgtC</fullName>
    </submittedName>
</protein>
<keyword evidence="5 6" id="KW-0472">Membrane</keyword>
<evidence type="ECO:0000256" key="6">
    <source>
        <dbReference type="SAM" id="Phobius"/>
    </source>
</evidence>
<sequence>MISMIVKLLISVGLGFLIGLERERSHKVVGVKTISLITLGSTIFTLVSVYYIKSDPTRVIAQIVSGVGFIGAGIIFKNDIQVSGLTTAATVWCAAAVGVLVGMGLYELAAVSTVLVLIINIVFEYLKKKEKK</sequence>
<dbReference type="PRINTS" id="PR01837">
    <property type="entry name" value="MGTCSAPBPROT"/>
</dbReference>
<keyword evidence="4 6" id="KW-1133">Transmembrane helix</keyword>
<dbReference type="GO" id="GO:0005886">
    <property type="term" value="C:plasma membrane"/>
    <property type="evidence" value="ECO:0007669"/>
    <property type="project" value="UniProtKB-SubCell"/>
</dbReference>
<feature type="transmembrane region" description="Helical" evidence="6">
    <location>
        <begin position="59"/>
        <end position="76"/>
    </location>
</feature>
<feature type="domain" description="MgtC/SapB/SrpB/YhiD N-terminal" evidence="7">
    <location>
        <begin position="8"/>
        <end position="128"/>
    </location>
</feature>
<reference evidence="8" key="1">
    <citation type="submission" date="2019-08" db="EMBL/GenBank/DDBJ databases">
        <authorList>
            <person name="Kucharzyk K."/>
            <person name="Murdoch R.W."/>
            <person name="Higgins S."/>
            <person name="Loffler F."/>
        </authorList>
    </citation>
    <scope>NUCLEOTIDE SEQUENCE</scope>
</reference>
<comment type="caution">
    <text evidence="8">The sequence shown here is derived from an EMBL/GenBank/DDBJ whole genome shotgun (WGS) entry which is preliminary data.</text>
</comment>
<evidence type="ECO:0000313" key="8">
    <source>
        <dbReference type="EMBL" id="MPL66672.1"/>
    </source>
</evidence>